<evidence type="ECO:0000313" key="8">
    <source>
        <dbReference type="Proteomes" id="UP000807025"/>
    </source>
</evidence>
<gene>
    <name evidence="7" type="ORF">BDN71DRAFT_1457981</name>
</gene>
<evidence type="ECO:0000256" key="4">
    <source>
        <dbReference type="ARBA" id="ARBA00035129"/>
    </source>
</evidence>
<comment type="caution">
    <text evidence="7">The sequence shown here is derived from an EMBL/GenBank/DDBJ whole genome shotgun (WGS) entry which is preliminary data.</text>
</comment>
<dbReference type="SMART" id="SM01238">
    <property type="entry name" value="IGR"/>
    <property type="match status" value="1"/>
</dbReference>
<dbReference type="InterPro" id="IPR039603">
    <property type="entry name" value="Ribosomal_mS41"/>
</dbReference>
<name>A0A9P5ZK91_PLEER</name>
<dbReference type="PANTHER" id="PTHR28235">
    <property type="entry name" value="PROTEIN FYV4, MITOCHONDRIAL"/>
    <property type="match status" value="1"/>
</dbReference>
<dbReference type="Pfam" id="PF09597">
    <property type="entry name" value="SAM_Ribosomal_mS41"/>
    <property type="match status" value="1"/>
</dbReference>
<dbReference type="GO" id="GO:0005739">
    <property type="term" value="C:mitochondrion"/>
    <property type="evidence" value="ECO:0007669"/>
    <property type="project" value="UniProtKB-SubCell"/>
</dbReference>
<organism evidence="7 8">
    <name type="scientific">Pleurotus eryngii</name>
    <name type="common">Boletus of the steppes</name>
    <dbReference type="NCBI Taxonomy" id="5323"/>
    <lineage>
        <taxon>Eukaryota</taxon>
        <taxon>Fungi</taxon>
        <taxon>Dikarya</taxon>
        <taxon>Basidiomycota</taxon>
        <taxon>Agaricomycotina</taxon>
        <taxon>Agaricomycetes</taxon>
        <taxon>Agaricomycetidae</taxon>
        <taxon>Agaricales</taxon>
        <taxon>Pleurotineae</taxon>
        <taxon>Pleurotaceae</taxon>
        <taxon>Pleurotus</taxon>
    </lineage>
</organism>
<evidence type="ECO:0000256" key="5">
    <source>
        <dbReference type="SAM" id="MobiDB-lite"/>
    </source>
</evidence>
<dbReference type="PANTHER" id="PTHR28235:SF1">
    <property type="entry name" value="SMALL RIBOSOMAL SUBUNIT PROTEIN MS41"/>
    <property type="match status" value="1"/>
</dbReference>
<keyword evidence="3" id="KW-0496">Mitochondrion</keyword>
<dbReference type="OrthoDB" id="18595at2759"/>
<comment type="similarity">
    <text evidence="2">Belongs to the mitochondrion-specific ribosomal protein mS41 family.</text>
</comment>
<reference evidence="7" key="1">
    <citation type="submission" date="2020-11" db="EMBL/GenBank/DDBJ databases">
        <authorList>
            <consortium name="DOE Joint Genome Institute"/>
            <person name="Ahrendt S."/>
            <person name="Riley R."/>
            <person name="Andreopoulos W."/>
            <person name="Labutti K."/>
            <person name="Pangilinan J."/>
            <person name="Ruiz-Duenas F.J."/>
            <person name="Barrasa J.M."/>
            <person name="Sanchez-Garcia M."/>
            <person name="Camarero S."/>
            <person name="Miyauchi S."/>
            <person name="Serrano A."/>
            <person name="Linde D."/>
            <person name="Babiker R."/>
            <person name="Drula E."/>
            <person name="Ayuso-Fernandez I."/>
            <person name="Pacheco R."/>
            <person name="Padilla G."/>
            <person name="Ferreira P."/>
            <person name="Barriuso J."/>
            <person name="Kellner H."/>
            <person name="Castanera R."/>
            <person name="Alfaro M."/>
            <person name="Ramirez L."/>
            <person name="Pisabarro A.G."/>
            <person name="Kuo A."/>
            <person name="Tritt A."/>
            <person name="Lipzen A."/>
            <person name="He G."/>
            <person name="Yan M."/>
            <person name="Ng V."/>
            <person name="Cullen D."/>
            <person name="Martin F."/>
            <person name="Rosso M.-N."/>
            <person name="Henrissat B."/>
            <person name="Hibbett D."/>
            <person name="Martinez A.T."/>
            <person name="Grigoriev I.V."/>
        </authorList>
    </citation>
    <scope>NUCLEOTIDE SEQUENCE</scope>
    <source>
        <strain evidence="7">ATCC 90797</strain>
    </source>
</reference>
<feature type="compositionally biased region" description="Basic residues" evidence="5">
    <location>
        <begin position="130"/>
        <end position="139"/>
    </location>
</feature>
<dbReference type="EMBL" id="MU154744">
    <property type="protein sequence ID" value="KAF9487874.1"/>
    <property type="molecule type" value="Genomic_DNA"/>
</dbReference>
<comment type="subcellular location">
    <subcellularLocation>
        <location evidence="1">Mitochondrion</location>
    </subcellularLocation>
</comment>
<keyword evidence="8" id="KW-1185">Reference proteome</keyword>
<feature type="region of interest" description="Disordered" evidence="5">
    <location>
        <begin position="120"/>
        <end position="139"/>
    </location>
</feature>
<evidence type="ECO:0000256" key="2">
    <source>
        <dbReference type="ARBA" id="ARBA00010492"/>
    </source>
</evidence>
<protein>
    <recommendedName>
        <fullName evidence="4">Small ribosomal subunit protein mS41</fullName>
    </recommendedName>
</protein>
<dbReference type="AlphaFoldDB" id="A0A9P5ZK91"/>
<evidence type="ECO:0000259" key="6">
    <source>
        <dbReference type="SMART" id="SM01238"/>
    </source>
</evidence>
<sequence length="139" mass="16307">MSLHTLWSRWATNFSTFGRNIGSVRTFVNHAAERRVPPTRGESLEIKTAEDFLKAIGRSAETKLTVERWEDLWRLSGQDMKKAKLDVRDRRYILWCMEKYRLGLPISRFAHEAKPKKTIRGWGPAVQNGKRIRSRRIKP</sequence>
<evidence type="ECO:0000313" key="7">
    <source>
        <dbReference type="EMBL" id="KAF9487874.1"/>
    </source>
</evidence>
<evidence type="ECO:0000256" key="3">
    <source>
        <dbReference type="ARBA" id="ARBA00023128"/>
    </source>
</evidence>
<dbReference type="InterPro" id="IPR019083">
    <property type="entry name" value="SAM_Ribosomal_mS41"/>
</dbReference>
<feature type="domain" description="Small ribosomal subunit protein mS41 SAM" evidence="6">
    <location>
        <begin position="49"/>
        <end position="103"/>
    </location>
</feature>
<dbReference type="Proteomes" id="UP000807025">
    <property type="component" value="Unassembled WGS sequence"/>
</dbReference>
<proteinExistence type="inferred from homology"/>
<accession>A0A9P5ZK91</accession>
<evidence type="ECO:0000256" key="1">
    <source>
        <dbReference type="ARBA" id="ARBA00004173"/>
    </source>
</evidence>